<protein>
    <submittedName>
        <fullName evidence="1">Uncharacterized protein</fullName>
    </submittedName>
</protein>
<evidence type="ECO:0000313" key="2">
    <source>
        <dbReference type="Proteomes" id="UP000774570"/>
    </source>
</evidence>
<reference evidence="1 2" key="1">
    <citation type="submission" date="2021-07" db="EMBL/GenBank/DDBJ databases">
        <title>Actinomadura sp. PM05-2 isolated from lichen.</title>
        <authorList>
            <person name="Somphong A."/>
            <person name="Phongsopitanun W."/>
            <person name="Tanasupawat S."/>
            <person name="Peongsungnone V."/>
        </authorList>
    </citation>
    <scope>NUCLEOTIDE SEQUENCE [LARGE SCALE GENOMIC DNA]</scope>
    <source>
        <strain evidence="1 2">PM05-2</strain>
    </source>
</reference>
<sequence length="730" mass="79184">MTASDDVTISGDGAQAAFGNVVSRDLIMKQLTFVRGRPAMMLSEGEVADRTAGYVPALNHGTIVEALRGHHVAALCGPGGAGVVTTGVAALRELRPGLPIRLLSLEDDDVSEIGEIGVHGYLVRAADEQETTLRSCIEAVRSAGGYLLIVGTGADWKRFAGFLRPIVVQPPSAERVYRRRLEHAGFADTRWPEWPRAAELLRDGAAGDGRRLADLVVENEGADDREVEKAYLGWPDELRNWFTSHGDVQERSLMVAAAMIEPADETSVYGAALALARQLRLTVAGGGLAWHPSTGLAELLGTDQRDGVIVFSRQGYARSVLRHVWDEYPLTRHDLLSWLSLLPVDAGLALDPRIRQRLAETFADLAAEHGMADKILKTVEWWSDDRWQAADLSYVVLARTCLDPRVGGRVRRRLYQWSRERQAPQALRLTVARTCLVLGQTHTKIALTRLKHLASHGDGRVADEVFEVARDLAEAHPETVFTTAVSWCETAFGLPPGNGFWRIAAGLRIALEGTADGTPAAAARARRTVDLLGWMAAADRDELRPLVLSALGTLAVHHRGLVAAALIAWTANLDRSPFFAAGRRADLAAEAFLAESAVRDAAGWPLLLIDGPGAALDSWIPAWRLALAAETRPGGGYAGLAEAVGAWLDHAQARPDVRHPIVAVFSLATGEDPPRRYALTGLTREWADGRPERRAVRDAILTRIPQSEWQRTLLALVGGVRTVLRAPPPG</sequence>
<dbReference type="Proteomes" id="UP000774570">
    <property type="component" value="Unassembled WGS sequence"/>
</dbReference>
<proteinExistence type="predicted"/>
<accession>A0ABS7G2M1</accession>
<comment type="caution">
    <text evidence="1">The sequence shown here is derived from an EMBL/GenBank/DDBJ whole genome shotgun (WGS) entry which is preliminary data.</text>
</comment>
<dbReference type="EMBL" id="JAIBOA010000020">
    <property type="protein sequence ID" value="MBW8486072.1"/>
    <property type="molecule type" value="Genomic_DNA"/>
</dbReference>
<gene>
    <name evidence="1" type="ORF">K1Y72_27095</name>
</gene>
<name>A0ABS7G2M1_9ACTN</name>
<evidence type="ECO:0000313" key="1">
    <source>
        <dbReference type="EMBL" id="MBW8486072.1"/>
    </source>
</evidence>
<organism evidence="1 2">
    <name type="scientific">Actinomadura parmotrematis</name>
    <dbReference type="NCBI Taxonomy" id="2864039"/>
    <lineage>
        <taxon>Bacteria</taxon>
        <taxon>Bacillati</taxon>
        <taxon>Actinomycetota</taxon>
        <taxon>Actinomycetes</taxon>
        <taxon>Streptosporangiales</taxon>
        <taxon>Thermomonosporaceae</taxon>
        <taxon>Actinomadura</taxon>
    </lineage>
</organism>
<keyword evidence="2" id="KW-1185">Reference proteome</keyword>
<dbReference type="RefSeq" id="WP_220169304.1">
    <property type="nucleotide sequence ID" value="NZ_JAIBOA010000020.1"/>
</dbReference>